<dbReference type="InterPro" id="IPR050482">
    <property type="entry name" value="Sensor_HK_TwoCompSys"/>
</dbReference>
<evidence type="ECO:0000256" key="3">
    <source>
        <dbReference type="ARBA" id="ARBA00023012"/>
    </source>
</evidence>
<evidence type="ECO:0000313" key="7">
    <source>
        <dbReference type="Proteomes" id="UP000184603"/>
    </source>
</evidence>
<dbReference type="STRING" id="1121416.SAMN02745220_02275"/>
<reference evidence="6 7" key="1">
    <citation type="submission" date="2016-12" db="EMBL/GenBank/DDBJ databases">
        <authorList>
            <person name="Song W.-J."/>
            <person name="Kurnit D.M."/>
        </authorList>
    </citation>
    <scope>NUCLEOTIDE SEQUENCE [LARGE SCALE GENOMIC DNA]</scope>
    <source>
        <strain evidence="6 7">DSM 18488</strain>
    </source>
</reference>
<evidence type="ECO:0000256" key="2">
    <source>
        <dbReference type="ARBA" id="ARBA00022777"/>
    </source>
</evidence>
<dbReference type="PANTHER" id="PTHR24421">
    <property type="entry name" value="NITRATE/NITRITE SENSOR PROTEIN NARX-RELATED"/>
    <property type="match status" value="1"/>
</dbReference>
<feature type="domain" description="Histidine kinase" evidence="5">
    <location>
        <begin position="409"/>
        <end position="498"/>
    </location>
</feature>
<keyword evidence="4" id="KW-0175">Coiled coil</keyword>
<dbReference type="AlphaFoldDB" id="A0A1M7Y6U1"/>
<evidence type="ECO:0000256" key="1">
    <source>
        <dbReference type="ARBA" id="ARBA00022679"/>
    </source>
</evidence>
<feature type="coiled-coil region" evidence="4">
    <location>
        <begin position="267"/>
        <end position="313"/>
    </location>
</feature>
<name>A0A1M7Y6U1_9BACT</name>
<organism evidence="6 7">
    <name type="scientific">Desulfopila aestuarii DSM 18488</name>
    <dbReference type="NCBI Taxonomy" id="1121416"/>
    <lineage>
        <taxon>Bacteria</taxon>
        <taxon>Pseudomonadati</taxon>
        <taxon>Thermodesulfobacteriota</taxon>
        <taxon>Desulfobulbia</taxon>
        <taxon>Desulfobulbales</taxon>
        <taxon>Desulfocapsaceae</taxon>
        <taxon>Desulfopila</taxon>
    </lineage>
</organism>
<dbReference type="EMBL" id="FRFE01000009">
    <property type="protein sequence ID" value="SHO48352.1"/>
    <property type="molecule type" value="Genomic_DNA"/>
</dbReference>
<dbReference type="InterPro" id="IPR003594">
    <property type="entry name" value="HATPase_dom"/>
</dbReference>
<dbReference type="GO" id="GO:0000155">
    <property type="term" value="F:phosphorelay sensor kinase activity"/>
    <property type="evidence" value="ECO:0007669"/>
    <property type="project" value="InterPro"/>
</dbReference>
<proteinExistence type="predicted"/>
<keyword evidence="7" id="KW-1185">Reference proteome</keyword>
<keyword evidence="2 6" id="KW-0418">Kinase</keyword>
<dbReference type="Gene3D" id="3.30.565.10">
    <property type="entry name" value="Histidine kinase-like ATPase, C-terminal domain"/>
    <property type="match status" value="1"/>
</dbReference>
<dbReference type="Pfam" id="PF07730">
    <property type="entry name" value="HisKA_3"/>
    <property type="match status" value="1"/>
</dbReference>
<dbReference type="SUPFAM" id="SSF55874">
    <property type="entry name" value="ATPase domain of HSP90 chaperone/DNA topoisomerase II/histidine kinase"/>
    <property type="match status" value="1"/>
</dbReference>
<evidence type="ECO:0000259" key="5">
    <source>
        <dbReference type="PROSITE" id="PS50109"/>
    </source>
</evidence>
<sequence length="498" mass="56418">MKNSLAPEEGSLAMVKAMPKQVSSLNTLWLIQCLRSRYPEVDTEDLVHDVAVSGSFTVENLQTGRTELVGVPHLESRDYWFSNLFMISLYHGIEERIQDPDFAYYCGNTFYKSQPLLKTAIGVPLIGPYRLIRRIVCENDKFNRTKKAIILALEKGYVAVRLIHHPNVIMTPFGMEWHRGTFASYARLAGVTDIGVTVKCVERGPEKYGDDGQAIYDFEITFKDPGFLRRISNLLLYSIPAVKELIHNTELIQAEHNEQILNRDRIIREKTAHLVNIQKKLMEAERMNIEQKLQNLSAELVTTEERERRAIAEDLHDSVTQLLALSVANLKQHNKINPGVERLKDTQSYLETALKETRSLTFQISPPVLYDFGLESALEWLVGDIGERHTLELDFINLLDAPLSMSDYEKVTVYRSVREAVINCIKHAEANYVSVVLTQEDGKHRIEIEDNGVGFDPSTVKKGFGLSTLDDRLQSIGAKIAIYSRPGEGTRVDISLGI</sequence>
<dbReference type="PROSITE" id="PS50109">
    <property type="entry name" value="HIS_KIN"/>
    <property type="match status" value="1"/>
</dbReference>
<keyword evidence="3" id="KW-0902">Two-component regulatory system</keyword>
<keyword evidence="1" id="KW-0808">Transferase</keyword>
<dbReference type="Pfam" id="PF02518">
    <property type="entry name" value="HATPase_c"/>
    <property type="match status" value="1"/>
</dbReference>
<accession>A0A1M7Y6U1</accession>
<evidence type="ECO:0000256" key="4">
    <source>
        <dbReference type="SAM" id="Coils"/>
    </source>
</evidence>
<gene>
    <name evidence="6" type="ORF">SAMN02745220_02275</name>
</gene>
<dbReference type="PANTHER" id="PTHR24421:SF58">
    <property type="entry name" value="SIGNAL TRANSDUCTION HISTIDINE-PROTEIN KINASE_PHOSPHATASE UHPB"/>
    <property type="match status" value="1"/>
</dbReference>
<dbReference type="CDD" id="cd16917">
    <property type="entry name" value="HATPase_UhpB-NarQ-NarX-like"/>
    <property type="match status" value="1"/>
</dbReference>
<dbReference type="Proteomes" id="UP000184603">
    <property type="component" value="Unassembled WGS sequence"/>
</dbReference>
<dbReference type="InterPro" id="IPR005467">
    <property type="entry name" value="His_kinase_dom"/>
</dbReference>
<dbReference type="InterPro" id="IPR011712">
    <property type="entry name" value="Sig_transdc_His_kin_sub3_dim/P"/>
</dbReference>
<dbReference type="Gene3D" id="1.20.5.1930">
    <property type="match status" value="1"/>
</dbReference>
<evidence type="ECO:0000313" key="6">
    <source>
        <dbReference type="EMBL" id="SHO48352.1"/>
    </source>
</evidence>
<dbReference type="InterPro" id="IPR036890">
    <property type="entry name" value="HATPase_C_sf"/>
</dbReference>
<dbReference type="GO" id="GO:0016020">
    <property type="term" value="C:membrane"/>
    <property type="evidence" value="ECO:0007669"/>
    <property type="project" value="InterPro"/>
</dbReference>
<protein>
    <submittedName>
        <fullName evidence="6">Histidine kinase</fullName>
    </submittedName>
</protein>
<dbReference type="GO" id="GO:0046983">
    <property type="term" value="F:protein dimerization activity"/>
    <property type="evidence" value="ECO:0007669"/>
    <property type="project" value="InterPro"/>
</dbReference>